<keyword evidence="3" id="KW-0805">Transcription regulation</keyword>
<keyword evidence="2" id="KW-0698">rRNA processing</keyword>
<evidence type="ECO:0000256" key="6">
    <source>
        <dbReference type="ARBA" id="ARBA00023242"/>
    </source>
</evidence>
<feature type="domain" description="Nucleolar protein 11 C-terminal" evidence="8">
    <location>
        <begin position="375"/>
        <end position="597"/>
    </location>
</feature>
<dbReference type="GO" id="GO:0003723">
    <property type="term" value="F:RNA binding"/>
    <property type="evidence" value="ECO:0007669"/>
    <property type="project" value="TreeGrafter"/>
</dbReference>
<comment type="subcellular location">
    <subcellularLocation>
        <location evidence="1">Nucleus</location>
        <location evidence="1">Nucleolus</location>
    </subcellularLocation>
</comment>
<evidence type="ECO:0000313" key="9">
    <source>
        <dbReference type="EMBL" id="VVC96436.1"/>
    </source>
</evidence>
<dbReference type="InterPro" id="IPR048897">
    <property type="entry name" value="Nol11_C"/>
</dbReference>
<protein>
    <recommendedName>
        <fullName evidence="11">Nucleolar protein 11</fullName>
    </recommendedName>
</protein>
<keyword evidence="6" id="KW-0539">Nucleus</keyword>
<evidence type="ECO:0000313" key="10">
    <source>
        <dbReference type="Proteomes" id="UP000324832"/>
    </source>
</evidence>
<keyword evidence="10" id="KW-1185">Reference proteome</keyword>
<feature type="domain" description="Nucleolar protein 11 N-terminal" evidence="7">
    <location>
        <begin position="1"/>
        <end position="337"/>
    </location>
</feature>
<evidence type="ECO:0000256" key="2">
    <source>
        <dbReference type="ARBA" id="ARBA00022552"/>
    </source>
</evidence>
<dbReference type="InterPro" id="IPR042859">
    <property type="entry name" value="NOL11"/>
</dbReference>
<dbReference type="InterPro" id="IPR012584">
    <property type="entry name" value="NOL11_N"/>
</dbReference>
<sequence length="598" mass="68597">MAKFHSYYVLCPLIDQKSFLGVTENRENENIIVTLGRNVVNKYRLSDQKQIAGWTSKDHITSAIIYDKEKQCYAGIFNKNTIKMWTSEEDNLDKLKKYKFSANISKLIPFVNGSNKTSIIIFENGNCASLTYGIDNRKTFEVKSFIKDTDTLVDVIAYSVKNKDYICHVVKNQKGRYEIINCPLRDELGDLEMAKLNRVKVTRTEQQFVVGYLLSSHNYQVYFLCKCVFIRSAVWPLRNDSKMTAYNLLSKSWNTVGTVPWINTQSGVSLAWMGESHLILFGSNLDQDGAIIVAYNTVLGVGSCRYPMKMYTEGAKLYCFNGRIILEASNHIGMLPYILETDRNLSSLLGSHDITLDNSTEIADWDSPVELLFKVNDDLRDLLKVGISERSICAQTIPQLLENNDFRIVFRTIKEFTDIPESILILVLKYSINIINPDNIDVMNEELFTNLCQCKKDSKKEVIMSKARFELLNYVLQISFSDALIIPYIKNSLTLDEVLFLMTYIGYLLMESDKIFHYESKLYDWCALLIDSFYQQYVMTNDVKVAYVLEKTRAVVTNLTEKLYSINSIMPSLNKLVNGKPVSEPKDKTSYSIEILKI</sequence>
<dbReference type="GO" id="GO:0005730">
    <property type="term" value="C:nucleolus"/>
    <property type="evidence" value="ECO:0007669"/>
    <property type="project" value="UniProtKB-SubCell"/>
</dbReference>
<name>A0A5E4QFY7_9NEOP</name>
<proteinExistence type="predicted"/>
<evidence type="ECO:0008006" key="11">
    <source>
        <dbReference type="Google" id="ProtNLM"/>
    </source>
</evidence>
<dbReference type="PANTHER" id="PTHR15633">
    <property type="entry name" value="NUCLEOLAR PROTEIN 11"/>
    <property type="match status" value="1"/>
</dbReference>
<evidence type="ECO:0000256" key="3">
    <source>
        <dbReference type="ARBA" id="ARBA00023015"/>
    </source>
</evidence>
<dbReference type="Proteomes" id="UP000324832">
    <property type="component" value="Unassembled WGS sequence"/>
</dbReference>
<evidence type="ECO:0000259" key="7">
    <source>
        <dbReference type="Pfam" id="PF08168"/>
    </source>
</evidence>
<dbReference type="AlphaFoldDB" id="A0A5E4QFY7"/>
<keyword evidence="5" id="KW-0804">Transcription</keyword>
<evidence type="ECO:0000256" key="5">
    <source>
        <dbReference type="ARBA" id="ARBA00023163"/>
    </source>
</evidence>
<accession>A0A5E4QFY7</accession>
<evidence type="ECO:0000256" key="1">
    <source>
        <dbReference type="ARBA" id="ARBA00004604"/>
    </source>
</evidence>
<evidence type="ECO:0000256" key="4">
    <source>
        <dbReference type="ARBA" id="ARBA00023159"/>
    </source>
</evidence>
<dbReference type="PANTHER" id="PTHR15633:SF2">
    <property type="entry name" value="NUCLEOLAR PROTEIN 11"/>
    <property type="match status" value="1"/>
</dbReference>
<dbReference type="GO" id="GO:0030490">
    <property type="term" value="P:maturation of SSU-rRNA"/>
    <property type="evidence" value="ECO:0007669"/>
    <property type="project" value="InterPro"/>
</dbReference>
<evidence type="ECO:0000259" key="8">
    <source>
        <dbReference type="Pfam" id="PF20998"/>
    </source>
</evidence>
<gene>
    <name evidence="9" type="ORF">LSINAPIS_LOCUS7942</name>
</gene>
<dbReference type="EMBL" id="FZQP02002736">
    <property type="protein sequence ID" value="VVC96436.1"/>
    <property type="molecule type" value="Genomic_DNA"/>
</dbReference>
<dbReference type="Pfam" id="PF08168">
    <property type="entry name" value="NOL11_N"/>
    <property type="match status" value="1"/>
</dbReference>
<organism evidence="9 10">
    <name type="scientific">Leptidea sinapis</name>
    <dbReference type="NCBI Taxonomy" id="189913"/>
    <lineage>
        <taxon>Eukaryota</taxon>
        <taxon>Metazoa</taxon>
        <taxon>Ecdysozoa</taxon>
        <taxon>Arthropoda</taxon>
        <taxon>Hexapoda</taxon>
        <taxon>Insecta</taxon>
        <taxon>Pterygota</taxon>
        <taxon>Neoptera</taxon>
        <taxon>Endopterygota</taxon>
        <taxon>Lepidoptera</taxon>
        <taxon>Glossata</taxon>
        <taxon>Ditrysia</taxon>
        <taxon>Papilionoidea</taxon>
        <taxon>Pieridae</taxon>
        <taxon>Dismorphiinae</taxon>
        <taxon>Leptidea</taxon>
    </lineage>
</organism>
<reference evidence="9 10" key="1">
    <citation type="submission" date="2017-07" db="EMBL/GenBank/DDBJ databases">
        <authorList>
            <person name="Talla V."/>
            <person name="Backstrom N."/>
        </authorList>
    </citation>
    <scope>NUCLEOTIDE SEQUENCE [LARGE SCALE GENOMIC DNA]</scope>
</reference>
<dbReference type="Pfam" id="PF20998">
    <property type="entry name" value="Nol11_C"/>
    <property type="match status" value="1"/>
</dbReference>
<keyword evidence="4" id="KW-0010">Activator</keyword>